<dbReference type="STRING" id="1423744.FC86_GL000441"/>
<evidence type="ECO:0000256" key="11">
    <source>
        <dbReference type="ARBA" id="ARBA00032593"/>
    </source>
</evidence>
<keyword evidence="8" id="KW-0010">Activator</keyword>
<organism evidence="13 14">
    <name type="scientific">Holzapfeliella floricola DSM 23037 = JCM 16512</name>
    <dbReference type="NCBI Taxonomy" id="1423744"/>
    <lineage>
        <taxon>Bacteria</taxon>
        <taxon>Bacillati</taxon>
        <taxon>Bacillota</taxon>
        <taxon>Bacilli</taxon>
        <taxon>Lactobacillales</taxon>
        <taxon>Lactobacillaceae</taxon>
        <taxon>Holzapfeliella</taxon>
    </lineage>
</organism>
<evidence type="ECO:0000256" key="4">
    <source>
        <dbReference type="ARBA" id="ARBA00022490"/>
    </source>
</evidence>
<reference evidence="13 14" key="1">
    <citation type="journal article" date="2015" name="Genome Announc.">
        <title>Expanding the biotechnology potential of lactobacilli through comparative genomics of 213 strains and associated genera.</title>
        <authorList>
            <person name="Sun Z."/>
            <person name="Harris H.M."/>
            <person name="McCann A."/>
            <person name="Guo C."/>
            <person name="Argimon S."/>
            <person name="Zhang W."/>
            <person name="Yang X."/>
            <person name="Jeffery I.B."/>
            <person name="Cooney J.C."/>
            <person name="Kagawa T.F."/>
            <person name="Liu W."/>
            <person name="Song Y."/>
            <person name="Salvetti E."/>
            <person name="Wrobel A."/>
            <person name="Rasinkangas P."/>
            <person name="Parkhill J."/>
            <person name="Rea M.C."/>
            <person name="O'Sullivan O."/>
            <person name="Ritari J."/>
            <person name="Douillard F.P."/>
            <person name="Paul Ross R."/>
            <person name="Yang R."/>
            <person name="Briner A.E."/>
            <person name="Felis G.E."/>
            <person name="de Vos W.M."/>
            <person name="Barrangou R."/>
            <person name="Klaenhammer T.R."/>
            <person name="Caufield P.W."/>
            <person name="Cui Y."/>
            <person name="Zhang H."/>
            <person name="O'Toole P.W."/>
        </authorList>
    </citation>
    <scope>NUCLEOTIDE SEQUENCE [LARGE SCALE GENOMIC DNA]</scope>
    <source>
        <strain evidence="13 14">DSM 23037</strain>
    </source>
</reference>
<evidence type="ECO:0000313" key="14">
    <source>
        <dbReference type="Proteomes" id="UP000051378"/>
    </source>
</evidence>
<evidence type="ECO:0000256" key="3">
    <source>
        <dbReference type="ARBA" id="ARBA00011738"/>
    </source>
</evidence>
<protein>
    <recommendedName>
        <fullName evidence="11">Manganese transport regulator</fullName>
    </recommendedName>
</protein>
<keyword evidence="5" id="KW-0678">Repressor</keyword>
<keyword evidence="10" id="KW-0464">Manganese</keyword>
<dbReference type="InterPro" id="IPR050536">
    <property type="entry name" value="DtxR_MntR_Metal-Reg"/>
</dbReference>
<dbReference type="RefSeq" id="WP_236692282.1">
    <property type="nucleotide sequence ID" value="NZ_AYZL01000016.1"/>
</dbReference>
<evidence type="ECO:0000256" key="7">
    <source>
        <dbReference type="ARBA" id="ARBA00023125"/>
    </source>
</evidence>
<sequence length="227" mass="25764">MVKGLVKNMSLSANKENYLKTIFDLSYDRKKITNKNIADVLQVSAPSVTEMMRSLQNDGLVTHTPYNQIALTESGQQLATKMVRRHRIWESFLSQKLGYGIEELHNAADTLEHATDDLLISRLNEFLGEPERCPHGGIIPDNSPLAFDEDEKILREIKENMTVTITRVIDNHDFLMYFDSLNLKIGDKLTILGHQPFDGTINVSDTHGRFLNISPKSADYIFVKITD</sequence>
<comment type="subunit">
    <text evidence="3">Homodimer.</text>
</comment>
<dbReference type="InterPro" id="IPR007167">
    <property type="entry name" value="Fe-transptr_FeoA-like"/>
</dbReference>
<comment type="similarity">
    <text evidence="2">Belongs to the DtxR/MntR family.</text>
</comment>
<dbReference type="SMART" id="SM00899">
    <property type="entry name" value="FeoA"/>
    <property type="match status" value="1"/>
</dbReference>
<evidence type="ECO:0000256" key="9">
    <source>
        <dbReference type="ARBA" id="ARBA00023163"/>
    </source>
</evidence>
<accession>A0A0R2DTS4</accession>
<dbReference type="Gene3D" id="2.30.30.90">
    <property type="match status" value="1"/>
</dbReference>
<dbReference type="InterPro" id="IPR001367">
    <property type="entry name" value="Fe_dep_repressor"/>
</dbReference>
<dbReference type="Pfam" id="PF01325">
    <property type="entry name" value="Fe_dep_repress"/>
    <property type="match status" value="1"/>
</dbReference>
<dbReference type="GO" id="GO:0003700">
    <property type="term" value="F:DNA-binding transcription factor activity"/>
    <property type="evidence" value="ECO:0007669"/>
    <property type="project" value="InterPro"/>
</dbReference>
<dbReference type="AlphaFoldDB" id="A0A0R2DTS4"/>
<dbReference type="PATRIC" id="fig|1423744.4.peg.452"/>
<dbReference type="InterPro" id="IPR036421">
    <property type="entry name" value="Fe_dep_repressor_sf"/>
</dbReference>
<evidence type="ECO:0000313" key="13">
    <source>
        <dbReference type="EMBL" id="KRN04343.1"/>
    </source>
</evidence>
<dbReference type="PROSITE" id="PS50944">
    <property type="entry name" value="HTH_DTXR"/>
    <property type="match status" value="1"/>
</dbReference>
<dbReference type="GO" id="GO:0046983">
    <property type="term" value="F:protein dimerization activity"/>
    <property type="evidence" value="ECO:0007669"/>
    <property type="project" value="InterPro"/>
</dbReference>
<evidence type="ECO:0000256" key="5">
    <source>
        <dbReference type="ARBA" id="ARBA00022491"/>
    </source>
</evidence>
<proteinExistence type="inferred from homology"/>
<name>A0A0R2DTS4_9LACO</name>
<keyword evidence="6" id="KW-0805">Transcription regulation</keyword>
<keyword evidence="9" id="KW-0804">Transcription</keyword>
<dbReference type="Gene3D" id="1.10.60.10">
    <property type="entry name" value="Iron dependent repressor, metal binding and dimerisation domain"/>
    <property type="match status" value="1"/>
</dbReference>
<comment type="subcellular location">
    <subcellularLocation>
        <location evidence="1">Cytoplasm</location>
    </subcellularLocation>
</comment>
<dbReference type="SUPFAM" id="SSF47979">
    <property type="entry name" value="Iron-dependent repressor protein, dimerization domain"/>
    <property type="match status" value="1"/>
</dbReference>
<dbReference type="PANTHER" id="PTHR33238:SF11">
    <property type="entry name" value="TRANSCRIPTIONAL REGULATOR MNTR"/>
    <property type="match status" value="1"/>
</dbReference>
<dbReference type="EMBL" id="AYZL01000016">
    <property type="protein sequence ID" value="KRN04343.1"/>
    <property type="molecule type" value="Genomic_DNA"/>
</dbReference>
<evidence type="ECO:0000256" key="8">
    <source>
        <dbReference type="ARBA" id="ARBA00023159"/>
    </source>
</evidence>
<evidence type="ECO:0000259" key="12">
    <source>
        <dbReference type="PROSITE" id="PS50944"/>
    </source>
</evidence>
<feature type="domain" description="HTH dtxR-type" evidence="12">
    <location>
        <begin position="11"/>
        <end position="72"/>
    </location>
</feature>
<keyword evidence="7" id="KW-0238">DNA-binding</keyword>
<dbReference type="InterPro" id="IPR022689">
    <property type="entry name" value="Iron_dep_repressor"/>
</dbReference>
<dbReference type="InterPro" id="IPR036388">
    <property type="entry name" value="WH-like_DNA-bd_sf"/>
</dbReference>
<dbReference type="InterPro" id="IPR022687">
    <property type="entry name" value="HTH_DTXR"/>
</dbReference>
<dbReference type="GO" id="GO:0046914">
    <property type="term" value="F:transition metal ion binding"/>
    <property type="evidence" value="ECO:0007669"/>
    <property type="project" value="InterPro"/>
</dbReference>
<dbReference type="GO" id="GO:0005737">
    <property type="term" value="C:cytoplasm"/>
    <property type="evidence" value="ECO:0007669"/>
    <property type="project" value="UniProtKB-SubCell"/>
</dbReference>
<dbReference type="InterPro" id="IPR038157">
    <property type="entry name" value="FeoA_core_dom"/>
</dbReference>
<dbReference type="Gene3D" id="1.10.10.10">
    <property type="entry name" value="Winged helix-like DNA-binding domain superfamily/Winged helix DNA-binding domain"/>
    <property type="match status" value="1"/>
</dbReference>
<evidence type="ECO:0000256" key="1">
    <source>
        <dbReference type="ARBA" id="ARBA00004496"/>
    </source>
</evidence>
<dbReference type="Pfam" id="PF04023">
    <property type="entry name" value="FeoA"/>
    <property type="match status" value="1"/>
</dbReference>
<comment type="caution">
    <text evidence="13">The sequence shown here is derived from an EMBL/GenBank/DDBJ whole genome shotgun (WGS) entry which is preliminary data.</text>
</comment>
<evidence type="ECO:0000256" key="10">
    <source>
        <dbReference type="ARBA" id="ARBA00023211"/>
    </source>
</evidence>
<evidence type="ECO:0000256" key="2">
    <source>
        <dbReference type="ARBA" id="ARBA00007871"/>
    </source>
</evidence>
<gene>
    <name evidence="13" type="ORF">FC86_GL000441</name>
</gene>
<dbReference type="PANTHER" id="PTHR33238">
    <property type="entry name" value="IRON (METAL) DEPENDENT REPRESSOR, DTXR FAMILY"/>
    <property type="match status" value="1"/>
</dbReference>
<dbReference type="SMART" id="SM00529">
    <property type="entry name" value="HTH_DTXR"/>
    <property type="match status" value="1"/>
</dbReference>
<dbReference type="InterPro" id="IPR036390">
    <property type="entry name" value="WH_DNA-bd_sf"/>
</dbReference>
<keyword evidence="4" id="KW-0963">Cytoplasm</keyword>
<evidence type="ECO:0000256" key="6">
    <source>
        <dbReference type="ARBA" id="ARBA00023015"/>
    </source>
</evidence>
<dbReference type="SUPFAM" id="SSF46785">
    <property type="entry name" value="Winged helix' DNA-binding domain"/>
    <property type="match status" value="1"/>
</dbReference>
<keyword evidence="14" id="KW-1185">Reference proteome</keyword>
<dbReference type="Pfam" id="PF02742">
    <property type="entry name" value="Fe_dep_repr_C"/>
    <property type="match status" value="1"/>
</dbReference>
<dbReference type="GO" id="GO:0003677">
    <property type="term" value="F:DNA binding"/>
    <property type="evidence" value="ECO:0007669"/>
    <property type="project" value="UniProtKB-KW"/>
</dbReference>
<dbReference type="Proteomes" id="UP000051378">
    <property type="component" value="Unassembled WGS sequence"/>
</dbReference>